<reference evidence="6 7" key="1">
    <citation type="submission" date="2019-06" db="EMBL/GenBank/DDBJ databases">
        <title>Genomic Encyclopedia of Archaeal and Bacterial Type Strains, Phase II (KMG-II): from individual species to whole genera.</title>
        <authorList>
            <person name="Goeker M."/>
        </authorList>
    </citation>
    <scope>NUCLEOTIDE SEQUENCE [LARGE SCALE GENOMIC DNA]</scope>
    <source>
        <strain evidence="6 7">DSM 18423</strain>
    </source>
</reference>
<comment type="subcellular location">
    <subcellularLocation>
        <location evidence="1">Cytoplasm</location>
    </subcellularLocation>
</comment>
<gene>
    <name evidence="6" type="ORF">BD293_1145</name>
</gene>
<dbReference type="Pfam" id="PF00582">
    <property type="entry name" value="Usp"/>
    <property type="match status" value="2"/>
</dbReference>
<dbReference type="InterPro" id="IPR006016">
    <property type="entry name" value="UspA"/>
</dbReference>
<dbReference type="PRINTS" id="PR01438">
    <property type="entry name" value="UNVRSLSTRESS"/>
</dbReference>
<evidence type="ECO:0000256" key="2">
    <source>
        <dbReference type="ARBA" id="ARBA00008791"/>
    </source>
</evidence>
<evidence type="ECO:0000256" key="1">
    <source>
        <dbReference type="ARBA" id="ARBA00004496"/>
    </source>
</evidence>
<dbReference type="InterPro" id="IPR006015">
    <property type="entry name" value="Universal_stress_UspA"/>
</dbReference>
<comment type="subunit">
    <text evidence="3">Homodimer.</text>
</comment>
<dbReference type="PANTHER" id="PTHR46268:SF23">
    <property type="entry name" value="UNIVERSAL STRESS PROTEIN A-RELATED"/>
    <property type="match status" value="1"/>
</dbReference>
<evidence type="ECO:0000256" key="3">
    <source>
        <dbReference type="ARBA" id="ARBA00011738"/>
    </source>
</evidence>
<feature type="domain" description="UspA" evidence="5">
    <location>
        <begin position="11"/>
        <end position="142"/>
    </location>
</feature>
<evidence type="ECO:0000313" key="7">
    <source>
        <dbReference type="Proteomes" id="UP000320582"/>
    </source>
</evidence>
<keyword evidence="4" id="KW-0963">Cytoplasm</keyword>
<feature type="domain" description="UspA" evidence="5">
    <location>
        <begin position="150"/>
        <end position="282"/>
    </location>
</feature>
<evidence type="ECO:0000256" key="4">
    <source>
        <dbReference type="ARBA" id="ARBA00022490"/>
    </source>
</evidence>
<comment type="similarity">
    <text evidence="2">Belongs to the universal stress protein A family.</text>
</comment>
<sequence>MHGLPVFQLTTLLAATDFSQRSATAVARAAELAREHKARLVLVHAIEARPPTVQRLRLRKPVDPVARIEAQMQKLRETYPDLDVTCHIAAAKPGDLVPQLARELGADLIVLGLHMARRVLETVRLTNLERITQNAPCPILIAHDQACRPYRTVLGAITFAPASAKALQIAATIAPEGEFHAIHALQLPLSAKLPSTDIMKSAEMTEAELLRETFMTFKGLPKSLSLPEIVPGGVHEVLQFRIRELQPDLVVIGSHSGRDPNTLGNYARDLMRAPPTDMLVAKPD</sequence>
<dbReference type="EMBL" id="VFPT01000001">
    <property type="protein sequence ID" value="TQM92536.1"/>
    <property type="molecule type" value="Genomic_DNA"/>
</dbReference>
<dbReference type="PANTHER" id="PTHR46268">
    <property type="entry name" value="STRESS RESPONSE PROTEIN NHAX"/>
    <property type="match status" value="1"/>
</dbReference>
<dbReference type="AlphaFoldDB" id="A0A543KBV3"/>
<proteinExistence type="inferred from homology"/>
<comment type="caution">
    <text evidence="6">The sequence shown here is derived from an EMBL/GenBank/DDBJ whole genome shotgun (WGS) entry which is preliminary data.</text>
</comment>
<name>A0A543KBV3_9RHOB</name>
<protein>
    <submittedName>
        <fullName evidence="6">Nucleotide-binding universal stress UspA family protein</fullName>
    </submittedName>
</protein>
<dbReference type="CDD" id="cd00293">
    <property type="entry name" value="USP-like"/>
    <property type="match status" value="1"/>
</dbReference>
<accession>A0A543KBV3</accession>
<dbReference type="GO" id="GO:0005737">
    <property type="term" value="C:cytoplasm"/>
    <property type="evidence" value="ECO:0007669"/>
    <property type="project" value="UniProtKB-SubCell"/>
</dbReference>
<keyword evidence="7" id="KW-1185">Reference proteome</keyword>
<evidence type="ECO:0000313" key="6">
    <source>
        <dbReference type="EMBL" id="TQM92536.1"/>
    </source>
</evidence>
<dbReference type="SUPFAM" id="SSF52402">
    <property type="entry name" value="Adenine nucleotide alpha hydrolases-like"/>
    <property type="match status" value="2"/>
</dbReference>
<evidence type="ECO:0000259" key="5">
    <source>
        <dbReference type="Pfam" id="PF00582"/>
    </source>
</evidence>
<dbReference type="Gene3D" id="3.40.50.620">
    <property type="entry name" value="HUPs"/>
    <property type="match status" value="2"/>
</dbReference>
<dbReference type="Proteomes" id="UP000320582">
    <property type="component" value="Unassembled WGS sequence"/>
</dbReference>
<organism evidence="6 7">
    <name type="scientific">Roseinatronobacter monicus</name>
    <dbReference type="NCBI Taxonomy" id="393481"/>
    <lineage>
        <taxon>Bacteria</taxon>
        <taxon>Pseudomonadati</taxon>
        <taxon>Pseudomonadota</taxon>
        <taxon>Alphaproteobacteria</taxon>
        <taxon>Rhodobacterales</taxon>
        <taxon>Paracoccaceae</taxon>
        <taxon>Roseinatronobacter</taxon>
    </lineage>
</organism>
<dbReference type="InterPro" id="IPR014729">
    <property type="entry name" value="Rossmann-like_a/b/a_fold"/>
</dbReference>